<accession>A0ABV5TDT3</accession>
<sequence>MTGLSVSYRTARGEAPAVTDVSFDVAPGETYGIVGESGCGKTTLSRALGRHLPPGGSITGGGVTVDGVEVLGLSPADLRRWRTTSLAVVHQEAGSSLDPTMRIGAQLAEVLGLQGRGRAEARREAVSLLARVRLPDPAAIARRYPHQLSGGQQQRVVIAAALATRPRLLVLDEPTTGLDATVRHEILGLLWALRAETDAAVVLISHDLALVGRLCERVGVLYAGRMVEEGPAAEVMAGARHPYTSALLASVPLLGVSRHTRELAAIPGRPPVPGEEVGGCAYAPRCALADDLCRERTPALETAPGGRLARCHHTDRLLSAPGPLSEELPGSPFEEPTDVPGSPFEEPSGAPGSPFGKPTGSTGAPLEPTGPADGTDAPRGVPLLEVRGLTRKYGRTAVVDGVDLTIGRAEVLGLVGESGSGKTTLARAVAGLGPRGTGTIALHGRELAATVGRRDPRDRRRVQMVFQNPETSLNPGHTIRVILTRAVRGLGGSRTAAELAARTDLDDHLLDVRPDRLSGGQKQRAAIARAFAGDPELVVCDEPVSALDVSVQAGVLRLLSEQQRLTGTSYLFISHDLAVVGYLADRIAVMYRGRIVEEGPAGRVLSGPHHPYTASLVAASRARLDEPESTHPALNGPESTRPAGGPTREPVGEPAGIVRANGATRAGETARASRLGRTKQVAWANQIGWTNRIGWANRIGWERANRPEGATGCGFADRCPLRIEGLCDAVDPPVARTGDGHTVRCHLDAGDLPRTTVPVTAPDPRNTRHARDAPDTRHTQDT</sequence>
<keyword evidence="4" id="KW-1003">Cell membrane</keyword>
<dbReference type="PANTHER" id="PTHR43297:SF2">
    <property type="entry name" value="DIPEPTIDE TRANSPORT ATP-BINDING PROTEIN DPPD"/>
    <property type="match status" value="1"/>
</dbReference>
<feature type="domain" description="ABC transporter" evidence="9">
    <location>
        <begin position="1"/>
        <end position="248"/>
    </location>
</feature>
<name>A0ABV5TDT3_9ACTN</name>
<evidence type="ECO:0000259" key="9">
    <source>
        <dbReference type="PROSITE" id="PS50893"/>
    </source>
</evidence>
<dbReference type="CDD" id="cd03257">
    <property type="entry name" value="ABC_NikE_OppD_transporters"/>
    <property type="match status" value="2"/>
</dbReference>
<feature type="compositionally biased region" description="Basic and acidic residues" evidence="8">
    <location>
        <begin position="765"/>
        <end position="782"/>
    </location>
</feature>
<dbReference type="InterPro" id="IPR017871">
    <property type="entry name" value="ABC_transporter-like_CS"/>
</dbReference>
<dbReference type="EMBL" id="JBHMBS010000007">
    <property type="protein sequence ID" value="MFB9677270.1"/>
    <property type="molecule type" value="Genomic_DNA"/>
</dbReference>
<comment type="similarity">
    <text evidence="2">Belongs to the ABC transporter superfamily.</text>
</comment>
<evidence type="ECO:0000313" key="11">
    <source>
        <dbReference type="Proteomes" id="UP001589610"/>
    </source>
</evidence>
<evidence type="ECO:0000313" key="10">
    <source>
        <dbReference type="EMBL" id="MFB9677270.1"/>
    </source>
</evidence>
<keyword evidence="11" id="KW-1185">Reference proteome</keyword>
<feature type="region of interest" description="Disordered" evidence="8">
    <location>
        <begin position="752"/>
        <end position="782"/>
    </location>
</feature>
<comment type="subcellular location">
    <subcellularLocation>
        <location evidence="1">Cell membrane</location>
        <topology evidence="1">Peripheral membrane protein</topology>
    </subcellularLocation>
</comment>
<comment type="caution">
    <text evidence="10">The sequence shown here is derived from an EMBL/GenBank/DDBJ whole genome shotgun (WGS) entry which is preliminary data.</text>
</comment>
<dbReference type="PROSITE" id="PS50893">
    <property type="entry name" value="ABC_TRANSPORTER_2"/>
    <property type="match status" value="2"/>
</dbReference>
<dbReference type="InterPro" id="IPR027417">
    <property type="entry name" value="P-loop_NTPase"/>
</dbReference>
<evidence type="ECO:0000256" key="8">
    <source>
        <dbReference type="SAM" id="MobiDB-lite"/>
    </source>
</evidence>
<dbReference type="InterPro" id="IPR013563">
    <property type="entry name" value="Oligopep_ABC_C"/>
</dbReference>
<dbReference type="RefSeq" id="WP_386157726.1">
    <property type="nucleotide sequence ID" value="NZ_JBHMBS010000007.1"/>
</dbReference>
<dbReference type="SMART" id="SM00382">
    <property type="entry name" value="AAA"/>
    <property type="match status" value="2"/>
</dbReference>
<evidence type="ECO:0000256" key="5">
    <source>
        <dbReference type="ARBA" id="ARBA00022741"/>
    </source>
</evidence>
<evidence type="ECO:0000256" key="1">
    <source>
        <dbReference type="ARBA" id="ARBA00004202"/>
    </source>
</evidence>
<organism evidence="10 11">
    <name type="scientific">Streptosporangium vulgare</name>
    <dbReference type="NCBI Taxonomy" id="46190"/>
    <lineage>
        <taxon>Bacteria</taxon>
        <taxon>Bacillati</taxon>
        <taxon>Actinomycetota</taxon>
        <taxon>Actinomycetes</taxon>
        <taxon>Streptosporangiales</taxon>
        <taxon>Streptosporangiaceae</taxon>
        <taxon>Streptosporangium</taxon>
    </lineage>
</organism>
<evidence type="ECO:0000256" key="6">
    <source>
        <dbReference type="ARBA" id="ARBA00022840"/>
    </source>
</evidence>
<reference evidence="10 11" key="1">
    <citation type="submission" date="2024-09" db="EMBL/GenBank/DDBJ databases">
        <authorList>
            <person name="Sun Q."/>
            <person name="Mori K."/>
        </authorList>
    </citation>
    <scope>NUCLEOTIDE SEQUENCE [LARGE SCALE GENOMIC DNA]</scope>
    <source>
        <strain evidence="10 11">JCM 3028</strain>
    </source>
</reference>
<feature type="region of interest" description="Disordered" evidence="8">
    <location>
        <begin position="622"/>
        <end position="673"/>
    </location>
</feature>
<dbReference type="NCBIfam" id="NF008453">
    <property type="entry name" value="PRK11308.1"/>
    <property type="match status" value="3"/>
</dbReference>
<dbReference type="NCBIfam" id="TIGR01727">
    <property type="entry name" value="oligo_HPY"/>
    <property type="match status" value="1"/>
</dbReference>
<proteinExistence type="inferred from homology"/>
<dbReference type="PROSITE" id="PS00211">
    <property type="entry name" value="ABC_TRANSPORTER_1"/>
    <property type="match status" value="2"/>
</dbReference>
<dbReference type="InterPro" id="IPR050388">
    <property type="entry name" value="ABC_Ni/Peptide_Import"/>
</dbReference>
<gene>
    <name evidence="10" type="ORF">ACFFRH_17465</name>
</gene>
<dbReference type="Gene3D" id="3.40.50.300">
    <property type="entry name" value="P-loop containing nucleotide triphosphate hydrolases"/>
    <property type="match status" value="2"/>
</dbReference>
<dbReference type="Pfam" id="PF08352">
    <property type="entry name" value="oligo_HPY"/>
    <property type="match status" value="2"/>
</dbReference>
<dbReference type="InterPro" id="IPR003593">
    <property type="entry name" value="AAA+_ATPase"/>
</dbReference>
<evidence type="ECO:0000256" key="4">
    <source>
        <dbReference type="ARBA" id="ARBA00022475"/>
    </source>
</evidence>
<keyword evidence="5" id="KW-0547">Nucleotide-binding</keyword>
<dbReference type="Pfam" id="PF00005">
    <property type="entry name" value="ABC_tran"/>
    <property type="match status" value="2"/>
</dbReference>
<evidence type="ECO:0000256" key="7">
    <source>
        <dbReference type="ARBA" id="ARBA00023136"/>
    </source>
</evidence>
<keyword evidence="6 10" id="KW-0067">ATP-binding</keyword>
<protein>
    <submittedName>
        <fullName evidence="10">Dipeptide ABC transporter ATP-binding protein</fullName>
    </submittedName>
</protein>
<feature type="region of interest" description="Disordered" evidence="8">
    <location>
        <begin position="317"/>
        <end position="380"/>
    </location>
</feature>
<keyword evidence="3" id="KW-0813">Transport</keyword>
<dbReference type="SUPFAM" id="SSF52540">
    <property type="entry name" value="P-loop containing nucleoside triphosphate hydrolases"/>
    <property type="match status" value="2"/>
</dbReference>
<evidence type="ECO:0000256" key="3">
    <source>
        <dbReference type="ARBA" id="ARBA00022448"/>
    </source>
</evidence>
<dbReference type="PANTHER" id="PTHR43297">
    <property type="entry name" value="OLIGOPEPTIDE TRANSPORT ATP-BINDING PROTEIN APPD"/>
    <property type="match status" value="1"/>
</dbReference>
<evidence type="ECO:0000256" key="2">
    <source>
        <dbReference type="ARBA" id="ARBA00005417"/>
    </source>
</evidence>
<dbReference type="GO" id="GO:0005524">
    <property type="term" value="F:ATP binding"/>
    <property type="evidence" value="ECO:0007669"/>
    <property type="project" value="UniProtKB-KW"/>
</dbReference>
<feature type="domain" description="ABC transporter" evidence="9">
    <location>
        <begin position="384"/>
        <end position="617"/>
    </location>
</feature>
<keyword evidence="7" id="KW-0472">Membrane</keyword>
<dbReference type="Proteomes" id="UP001589610">
    <property type="component" value="Unassembled WGS sequence"/>
</dbReference>
<dbReference type="InterPro" id="IPR003439">
    <property type="entry name" value="ABC_transporter-like_ATP-bd"/>
</dbReference>